<evidence type="ECO:0000313" key="10">
    <source>
        <dbReference type="Proteomes" id="UP000223759"/>
    </source>
</evidence>
<feature type="transmembrane region" description="Helical" evidence="6">
    <location>
        <begin position="761"/>
        <end position="783"/>
    </location>
</feature>
<feature type="transmembrane region" description="Helical" evidence="6">
    <location>
        <begin position="21"/>
        <end position="40"/>
    </location>
</feature>
<evidence type="ECO:0000313" key="9">
    <source>
        <dbReference type="EMBL" id="SIT65827.1"/>
    </source>
</evidence>
<organism evidence="9 10">
    <name type="scientific">Ectothiorhodosinus mongolicus</name>
    <dbReference type="NCBI Taxonomy" id="233100"/>
    <lineage>
        <taxon>Bacteria</taxon>
        <taxon>Pseudomonadati</taxon>
        <taxon>Pseudomonadota</taxon>
        <taxon>Gammaproteobacteria</taxon>
        <taxon>Chromatiales</taxon>
        <taxon>Ectothiorhodospiraceae</taxon>
        <taxon>Ectothiorhodosinus</taxon>
    </lineage>
</organism>
<keyword evidence="10" id="KW-1185">Reference proteome</keyword>
<feature type="domain" description="MacB-like periplasmic core" evidence="8">
    <location>
        <begin position="469"/>
        <end position="678"/>
    </location>
</feature>
<dbReference type="InterPro" id="IPR025857">
    <property type="entry name" value="MacB_PCD"/>
</dbReference>
<evidence type="ECO:0000256" key="5">
    <source>
        <dbReference type="ARBA" id="ARBA00023136"/>
    </source>
</evidence>
<comment type="subcellular location">
    <subcellularLocation>
        <location evidence="1">Cell membrane</location>
        <topology evidence="1">Multi-pass membrane protein</topology>
    </subcellularLocation>
</comment>
<sequence length="838" mass="89753">MRLLAAKALWRDYQQRPWQAVMALVGIALGVAIVIAVDLANSSATRAFALSLDTVTGRATHQIIGGPAGIDETLYARLRQAGWRDSAPVVEGYVRIQGETFTLMGVDPFAEAGFRDQANPGSGGEFGALLTTPGAIVLAEATAARLGLSLDQPVLLSIQGREATARVLEVIADDTPGLEGLVFTDISHAQRFLQRPGRLDRIDLILPGEVPAELLAMLPPDVELIETQVRNAATLQLTRAFHINLTAMSLLALLVGGFLIYNAMVFSVLRRRPILARLRFQGVTRGQLFGMVLSEALVLAVLGSAVGILLGSLLGQWLLQFMTRTIRDLYFVLSVTEAPLTTVLVLKGLLLGLGVTLLAALSPALEAARVSPADALRRSHLESSAGRLLPWLSLAGLLMIVVGAVMVVMPSQSLLLGFVALFLLILGGAFWVPSLLSLASRSLGQSLGNWLDAVSRVAIRGVRAGISRTGLAVAALTVAVAATIGVGIMVASFRMTVDVWLGQTLQSDIYLSAPGRSGLGASPRLPEGLFDAVLGLPAMAEVSAAQRVPVQSSAGTVELMAVTPAERTAMGYHYRSQSMDARSIWQVMQQQPAVTISEPLAWRTDLRVGDALTLRTDQGLVDFEILGVFQEYGSDRGLVTMHRQQYDRWWADGSIASLGLYLHEGVAVAEAMDALRQLLSGWDAEVLVTSSGEIRELSMEIFDRTFAITHILRLLTVGVAFVGIFSALTALQMEQVRENALLRATGMTPWQLGRMVVSQSLVLGLVAAVAAIPLGVMMSVVLIEVINQRSFGWSMQTLISARVLWEGALLAFAAALLAGLYPGYRMARTSPALHLRSS</sequence>
<proteinExistence type="predicted"/>
<dbReference type="PANTHER" id="PTHR30287:SF2">
    <property type="entry name" value="BLL1001 PROTEIN"/>
    <property type="match status" value="1"/>
</dbReference>
<feature type="transmembrane region" description="Helical" evidence="6">
    <location>
        <begin position="245"/>
        <end position="269"/>
    </location>
</feature>
<dbReference type="Pfam" id="PF12704">
    <property type="entry name" value="MacB_PCD"/>
    <property type="match status" value="2"/>
</dbReference>
<accession>A0A1R3VMR1</accession>
<gene>
    <name evidence="9" type="ORF">SAMN05216526_0280</name>
</gene>
<protein>
    <submittedName>
        <fullName evidence="9">Putative ABC transport system permease protein</fullName>
    </submittedName>
</protein>
<evidence type="ECO:0000256" key="3">
    <source>
        <dbReference type="ARBA" id="ARBA00022692"/>
    </source>
</evidence>
<evidence type="ECO:0000256" key="4">
    <source>
        <dbReference type="ARBA" id="ARBA00022989"/>
    </source>
</evidence>
<dbReference type="GO" id="GO:0005886">
    <property type="term" value="C:plasma membrane"/>
    <property type="evidence" value="ECO:0007669"/>
    <property type="project" value="UniProtKB-SubCell"/>
</dbReference>
<feature type="transmembrane region" description="Helical" evidence="6">
    <location>
        <begin position="803"/>
        <end position="824"/>
    </location>
</feature>
<dbReference type="RefSeq" id="WP_076754292.1">
    <property type="nucleotide sequence ID" value="NZ_CP023018.1"/>
</dbReference>
<dbReference type="InterPro" id="IPR038766">
    <property type="entry name" value="Membrane_comp_ABC_pdt"/>
</dbReference>
<dbReference type="Proteomes" id="UP000223759">
    <property type="component" value="Unassembled WGS sequence"/>
</dbReference>
<feature type="domain" description="ABC3 transporter permease C-terminal" evidence="7">
    <location>
        <begin position="247"/>
        <end position="372"/>
    </location>
</feature>
<dbReference type="InterPro" id="IPR003838">
    <property type="entry name" value="ABC3_permease_C"/>
</dbReference>
<name>A0A1R3VMR1_9GAMM</name>
<evidence type="ECO:0000259" key="8">
    <source>
        <dbReference type="Pfam" id="PF12704"/>
    </source>
</evidence>
<evidence type="ECO:0000256" key="2">
    <source>
        <dbReference type="ARBA" id="ARBA00022475"/>
    </source>
</evidence>
<dbReference type="Pfam" id="PF02687">
    <property type="entry name" value="FtsX"/>
    <property type="match status" value="2"/>
</dbReference>
<dbReference type="PANTHER" id="PTHR30287">
    <property type="entry name" value="MEMBRANE COMPONENT OF PREDICTED ABC SUPERFAMILY METABOLITE UPTAKE TRANSPORTER"/>
    <property type="match status" value="1"/>
</dbReference>
<evidence type="ECO:0000256" key="1">
    <source>
        <dbReference type="ARBA" id="ARBA00004651"/>
    </source>
</evidence>
<feature type="domain" description="MacB-like periplasmic core" evidence="8">
    <location>
        <begin position="21"/>
        <end position="202"/>
    </location>
</feature>
<evidence type="ECO:0000256" key="6">
    <source>
        <dbReference type="SAM" id="Phobius"/>
    </source>
</evidence>
<evidence type="ECO:0000259" key="7">
    <source>
        <dbReference type="Pfam" id="PF02687"/>
    </source>
</evidence>
<keyword evidence="4 6" id="KW-1133">Transmembrane helix</keyword>
<keyword evidence="2" id="KW-1003">Cell membrane</keyword>
<reference evidence="9 10" key="1">
    <citation type="submission" date="2017-01" db="EMBL/GenBank/DDBJ databases">
        <authorList>
            <person name="Mah S.A."/>
            <person name="Swanson W.J."/>
            <person name="Moy G.W."/>
            <person name="Vacquier V.D."/>
        </authorList>
    </citation>
    <scope>NUCLEOTIDE SEQUENCE [LARGE SCALE GENOMIC DNA]</scope>
    <source>
        <strain evidence="9 10">M9</strain>
    </source>
</reference>
<feature type="transmembrane region" description="Helical" evidence="6">
    <location>
        <begin position="415"/>
        <end position="436"/>
    </location>
</feature>
<keyword evidence="3 6" id="KW-0812">Transmembrane</keyword>
<feature type="transmembrane region" description="Helical" evidence="6">
    <location>
        <begin position="388"/>
        <end position="409"/>
    </location>
</feature>
<dbReference type="AlphaFoldDB" id="A0A1R3VMR1"/>
<feature type="domain" description="ABC3 transporter permease C-terminal" evidence="7">
    <location>
        <begin position="714"/>
        <end position="831"/>
    </location>
</feature>
<feature type="transmembrane region" description="Helical" evidence="6">
    <location>
        <begin position="289"/>
        <end position="318"/>
    </location>
</feature>
<feature type="transmembrane region" description="Helical" evidence="6">
    <location>
        <begin position="338"/>
        <end position="361"/>
    </location>
</feature>
<keyword evidence="5 6" id="KW-0472">Membrane</keyword>
<feature type="transmembrane region" description="Helical" evidence="6">
    <location>
        <begin position="711"/>
        <end position="731"/>
    </location>
</feature>
<dbReference type="EMBL" id="FTPK01000001">
    <property type="protein sequence ID" value="SIT65827.1"/>
    <property type="molecule type" value="Genomic_DNA"/>
</dbReference>
<feature type="transmembrane region" description="Helical" evidence="6">
    <location>
        <begin position="470"/>
        <end position="493"/>
    </location>
</feature>
<dbReference type="STRING" id="233100.SAMN05216526_0280"/>